<protein>
    <submittedName>
        <fullName evidence="2">C21orf59</fullName>
    </submittedName>
</protein>
<dbReference type="PANTHER" id="PTHR13238:SF0">
    <property type="entry name" value="CILIA- AND FLAGELLA-ASSOCIATED PROTEIN 298"/>
    <property type="match status" value="1"/>
</dbReference>
<gene>
    <name evidence="2" type="ORF">LAZ67_15000536</name>
</gene>
<evidence type="ECO:0000313" key="2">
    <source>
        <dbReference type="EMBL" id="UYV77332.1"/>
    </source>
</evidence>
<dbReference type="Pfam" id="PF11069">
    <property type="entry name" value="CFAP298"/>
    <property type="match status" value="1"/>
</dbReference>
<sequence length="169" mass="19258">MTCVQKLVERGQCLTLAQITEALAILKGAVTIVYPMGLPPHEPVRQELDNKEILEGTQASLEVIPLEEASLWWAGKELTQGRKLKEFLGNNDKTKIVAKLHKRGQGAPAREPTLSEDERKKLMLMSYQRQEELKKLESTEDDDYLNSPWADNQSLHRSFHGLNNIKWKP</sequence>
<dbReference type="PANTHER" id="PTHR13238">
    <property type="entry name" value="PROTEIN C21ORF59"/>
    <property type="match status" value="1"/>
</dbReference>
<keyword evidence="3" id="KW-1185">Reference proteome</keyword>
<name>A0ABY6LA51_9ARAC</name>
<reference evidence="2 3" key="1">
    <citation type="submission" date="2022-01" db="EMBL/GenBank/DDBJ databases">
        <title>A chromosomal length assembly of Cordylochernes scorpioides.</title>
        <authorList>
            <person name="Zeh D."/>
            <person name="Zeh J."/>
        </authorList>
    </citation>
    <scope>NUCLEOTIDE SEQUENCE [LARGE SCALE GENOMIC DNA]</scope>
    <source>
        <strain evidence="2">IN4F17</strain>
        <tissue evidence="2">Whole Body</tissue>
    </source>
</reference>
<evidence type="ECO:0000313" key="3">
    <source>
        <dbReference type="Proteomes" id="UP001235939"/>
    </source>
</evidence>
<dbReference type="Proteomes" id="UP001235939">
    <property type="component" value="Chromosome 15"/>
</dbReference>
<comment type="similarity">
    <text evidence="1">Belongs to the CFAP298 family.</text>
</comment>
<evidence type="ECO:0000256" key="1">
    <source>
        <dbReference type="ARBA" id="ARBA00009619"/>
    </source>
</evidence>
<proteinExistence type="inferred from homology"/>
<dbReference type="EMBL" id="CP092877">
    <property type="protein sequence ID" value="UYV77332.1"/>
    <property type="molecule type" value="Genomic_DNA"/>
</dbReference>
<accession>A0ABY6LA51</accession>
<dbReference type="InterPro" id="IPR021298">
    <property type="entry name" value="CFAP298"/>
</dbReference>
<organism evidence="2 3">
    <name type="scientific">Cordylochernes scorpioides</name>
    <dbReference type="NCBI Taxonomy" id="51811"/>
    <lineage>
        <taxon>Eukaryota</taxon>
        <taxon>Metazoa</taxon>
        <taxon>Ecdysozoa</taxon>
        <taxon>Arthropoda</taxon>
        <taxon>Chelicerata</taxon>
        <taxon>Arachnida</taxon>
        <taxon>Pseudoscorpiones</taxon>
        <taxon>Cheliferoidea</taxon>
        <taxon>Chernetidae</taxon>
        <taxon>Cordylochernes</taxon>
    </lineage>
</organism>